<feature type="non-terminal residue" evidence="1">
    <location>
        <position position="1"/>
    </location>
</feature>
<dbReference type="EMBL" id="JASPKZ010007250">
    <property type="protein sequence ID" value="KAJ9585752.1"/>
    <property type="molecule type" value="Genomic_DNA"/>
</dbReference>
<proteinExistence type="predicted"/>
<dbReference type="AlphaFoldDB" id="A0AAD7ZTE4"/>
<keyword evidence="2" id="KW-1185">Reference proteome</keyword>
<reference evidence="1" key="1">
    <citation type="journal article" date="2023" name="IScience">
        <title>Live-bearing cockroach genome reveals convergent evolutionary mechanisms linked to viviparity in insects and beyond.</title>
        <authorList>
            <person name="Fouks B."/>
            <person name="Harrison M.C."/>
            <person name="Mikhailova A.A."/>
            <person name="Marchal E."/>
            <person name="English S."/>
            <person name="Carruthers M."/>
            <person name="Jennings E.C."/>
            <person name="Chiamaka E.L."/>
            <person name="Frigard R.A."/>
            <person name="Pippel M."/>
            <person name="Attardo G.M."/>
            <person name="Benoit J.B."/>
            <person name="Bornberg-Bauer E."/>
            <person name="Tobe S.S."/>
        </authorList>
    </citation>
    <scope>NUCLEOTIDE SEQUENCE</scope>
    <source>
        <strain evidence="1">Stay&amp;Tobe</strain>
    </source>
</reference>
<evidence type="ECO:0000313" key="2">
    <source>
        <dbReference type="Proteomes" id="UP001233999"/>
    </source>
</evidence>
<sequence>IFFNRSHVPIYRIPGYVAVVYNWRFFQTILQTFLRRSRAYDRETTALRLIWLTQGFKDANISSRMQSWQN</sequence>
<accession>A0AAD7ZTE4</accession>
<comment type="caution">
    <text evidence="1">The sequence shown here is derived from an EMBL/GenBank/DDBJ whole genome shotgun (WGS) entry which is preliminary data.</text>
</comment>
<protein>
    <submittedName>
        <fullName evidence="1">Uncharacterized protein</fullName>
    </submittedName>
</protein>
<gene>
    <name evidence="1" type="ORF">L9F63_002447</name>
</gene>
<name>A0AAD7ZTE4_DIPPU</name>
<feature type="non-terminal residue" evidence="1">
    <location>
        <position position="70"/>
    </location>
</feature>
<evidence type="ECO:0000313" key="1">
    <source>
        <dbReference type="EMBL" id="KAJ9585752.1"/>
    </source>
</evidence>
<dbReference type="Proteomes" id="UP001233999">
    <property type="component" value="Unassembled WGS sequence"/>
</dbReference>
<organism evidence="1 2">
    <name type="scientific">Diploptera punctata</name>
    <name type="common">Pacific beetle cockroach</name>
    <dbReference type="NCBI Taxonomy" id="6984"/>
    <lineage>
        <taxon>Eukaryota</taxon>
        <taxon>Metazoa</taxon>
        <taxon>Ecdysozoa</taxon>
        <taxon>Arthropoda</taxon>
        <taxon>Hexapoda</taxon>
        <taxon>Insecta</taxon>
        <taxon>Pterygota</taxon>
        <taxon>Neoptera</taxon>
        <taxon>Polyneoptera</taxon>
        <taxon>Dictyoptera</taxon>
        <taxon>Blattodea</taxon>
        <taxon>Blaberoidea</taxon>
        <taxon>Blaberidae</taxon>
        <taxon>Diplopterinae</taxon>
        <taxon>Diploptera</taxon>
    </lineage>
</organism>
<reference evidence="1" key="2">
    <citation type="submission" date="2023-05" db="EMBL/GenBank/DDBJ databases">
        <authorList>
            <person name="Fouks B."/>
        </authorList>
    </citation>
    <scope>NUCLEOTIDE SEQUENCE</scope>
    <source>
        <strain evidence="1">Stay&amp;Tobe</strain>
        <tissue evidence="1">Testes</tissue>
    </source>
</reference>